<dbReference type="Pfam" id="PF21834">
    <property type="entry name" value="DUF6894"/>
    <property type="match status" value="1"/>
</dbReference>
<reference evidence="3" key="1">
    <citation type="journal article" date="2019" name="Int. J. Syst. Evol. Microbiol.">
        <title>The Global Catalogue of Microorganisms (GCM) 10K type strain sequencing project: providing services to taxonomists for standard genome sequencing and annotation.</title>
        <authorList>
            <consortium name="The Broad Institute Genomics Platform"/>
            <consortium name="The Broad Institute Genome Sequencing Center for Infectious Disease"/>
            <person name="Wu L."/>
            <person name="Ma J."/>
        </authorList>
    </citation>
    <scope>NUCLEOTIDE SEQUENCE [LARGE SCALE GENOMIC DNA]</scope>
    <source>
        <strain evidence="3">NBRC 103632</strain>
    </source>
</reference>
<proteinExistence type="predicted"/>
<feature type="domain" description="DUF6894" evidence="1">
    <location>
        <begin position="3"/>
        <end position="71"/>
    </location>
</feature>
<dbReference type="Proteomes" id="UP001157440">
    <property type="component" value="Unassembled WGS sequence"/>
</dbReference>
<dbReference type="EMBL" id="BSPL01000011">
    <property type="protein sequence ID" value="GLS69566.1"/>
    <property type="molecule type" value="Genomic_DNA"/>
</dbReference>
<keyword evidence="3" id="KW-1185">Reference proteome</keyword>
<comment type="caution">
    <text evidence="2">The sequence shown here is derived from an EMBL/GenBank/DDBJ whole genome shotgun (WGS) entry which is preliminary data.</text>
</comment>
<name>A0AA37WQU1_9HYPH</name>
<accession>A0AA37WQU1</accession>
<dbReference type="InterPro" id="IPR054189">
    <property type="entry name" value="DUF6894"/>
</dbReference>
<protein>
    <recommendedName>
        <fullName evidence="1">DUF6894 domain-containing protein</fullName>
    </recommendedName>
</protein>
<evidence type="ECO:0000259" key="1">
    <source>
        <dbReference type="Pfam" id="PF21834"/>
    </source>
</evidence>
<sequence>MPLFFFHLRTPRGLERDAFGLDRPSVEAAYLEACRTIPDLCVDLLNEGTAPLACAFLICGADGTELIEVPFNEQLHDGRRPGRPDPVPEQLACLAEVRKGRRLVAEMRAQIAEMRASAAEMRAAARRVCPSIEAAGPAEV</sequence>
<evidence type="ECO:0000313" key="3">
    <source>
        <dbReference type="Proteomes" id="UP001157440"/>
    </source>
</evidence>
<evidence type="ECO:0000313" key="2">
    <source>
        <dbReference type="EMBL" id="GLS69566.1"/>
    </source>
</evidence>
<dbReference type="RefSeq" id="WP_238194699.1">
    <property type="nucleotide sequence ID" value="NZ_BPQZ01000002.1"/>
</dbReference>
<gene>
    <name evidence="2" type="ORF">GCM10007890_15790</name>
</gene>
<dbReference type="AlphaFoldDB" id="A0AA37WQU1"/>
<organism evidence="2 3">
    <name type="scientific">Methylobacterium tardum</name>
    <dbReference type="NCBI Taxonomy" id="374432"/>
    <lineage>
        <taxon>Bacteria</taxon>
        <taxon>Pseudomonadati</taxon>
        <taxon>Pseudomonadota</taxon>
        <taxon>Alphaproteobacteria</taxon>
        <taxon>Hyphomicrobiales</taxon>
        <taxon>Methylobacteriaceae</taxon>
        <taxon>Methylobacterium</taxon>
    </lineage>
</organism>